<dbReference type="AlphaFoldDB" id="A0A0D8HDB9"/>
<accession>A0A0D8HDB9</accession>
<protein>
    <submittedName>
        <fullName evidence="2">Uncharacterized protein</fullName>
    </submittedName>
</protein>
<comment type="caution">
    <text evidence="2">The sequence shown here is derived from an EMBL/GenBank/DDBJ whole genome shotgun (WGS) entry which is preliminary data.</text>
</comment>
<evidence type="ECO:0000313" key="3">
    <source>
        <dbReference type="Proteomes" id="UP000032360"/>
    </source>
</evidence>
<proteinExistence type="predicted"/>
<feature type="compositionally biased region" description="Basic and acidic residues" evidence="1">
    <location>
        <begin position="15"/>
        <end position="26"/>
    </location>
</feature>
<organism evidence="2 3">
    <name type="scientific">Acidithrix ferrooxidans</name>
    <dbReference type="NCBI Taxonomy" id="1280514"/>
    <lineage>
        <taxon>Bacteria</taxon>
        <taxon>Bacillati</taxon>
        <taxon>Actinomycetota</taxon>
        <taxon>Acidimicrobiia</taxon>
        <taxon>Acidimicrobiales</taxon>
        <taxon>Acidimicrobiaceae</taxon>
        <taxon>Acidithrix</taxon>
    </lineage>
</organism>
<dbReference type="Proteomes" id="UP000032360">
    <property type="component" value="Unassembled WGS sequence"/>
</dbReference>
<evidence type="ECO:0000313" key="2">
    <source>
        <dbReference type="EMBL" id="KJF15874.1"/>
    </source>
</evidence>
<gene>
    <name evidence="2" type="ORF">AXFE_32780</name>
</gene>
<name>A0A0D8HDB9_9ACTN</name>
<feature type="region of interest" description="Disordered" evidence="1">
    <location>
        <begin position="1"/>
        <end position="26"/>
    </location>
</feature>
<evidence type="ECO:0000256" key="1">
    <source>
        <dbReference type="SAM" id="MobiDB-lite"/>
    </source>
</evidence>
<dbReference type="EMBL" id="JXYS01000114">
    <property type="protein sequence ID" value="KJF15874.1"/>
    <property type="molecule type" value="Genomic_DNA"/>
</dbReference>
<reference evidence="2 3" key="1">
    <citation type="submission" date="2015-01" db="EMBL/GenBank/DDBJ databases">
        <title>Draft genome of the acidophilic iron oxidizer Acidithrix ferrooxidans strain Py-F3.</title>
        <authorList>
            <person name="Poehlein A."/>
            <person name="Eisen S."/>
            <person name="Schloemann M."/>
            <person name="Johnson B.D."/>
            <person name="Daniel R."/>
            <person name="Muehling M."/>
        </authorList>
    </citation>
    <scope>NUCLEOTIDE SEQUENCE [LARGE SCALE GENOMIC DNA]</scope>
    <source>
        <strain evidence="2 3">Py-F3</strain>
    </source>
</reference>
<keyword evidence="3" id="KW-1185">Reference proteome</keyword>
<sequence>MRVGEKTPSQQGSQIDKEDAHHNRRQPDLGLMLRSLLGGCQTVLATGGATDQLRSRFTLVISRSNVIAERLLIVIGQS</sequence>